<name>A0A820H806_9BILA</name>
<evidence type="ECO:0000313" key="5">
    <source>
        <dbReference type="EMBL" id="CAF4290567.1"/>
    </source>
</evidence>
<keyword evidence="1 3" id="KW-0863">Zinc-finger</keyword>
<dbReference type="GO" id="GO:0008270">
    <property type="term" value="F:zinc ion binding"/>
    <property type="evidence" value="ECO:0007669"/>
    <property type="project" value="UniProtKB-KW"/>
</dbReference>
<evidence type="ECO:0000259" key="4">
    <source>
        <dbReference type="PROSITE" id="PS50089"/>
    </source>
</evidence>
<dbReference type="Pfam" id="PF13920">
    <property type="entry name" value="zf-C3HC4_3"/>
    <property type="match status" value="1"/>
</dbReference>
<keyword evidence="1 3" id="KW-0479">Metal-binding</keyword>
<proteinExistence type="predicted"/>
<sequence length="116" mass="12750">MHMTRSPTLQVKNPAWIICELEGIVILGYFVDSMEDNNIIDDDSTSTATPECVNSDTFDYGNALQSNNMCISCINSHRAVAFVPCAHYVMCLACGSGTTQCPICRTTVIACLRIYE</sequence>
<feature type="domain" description="RING-type" evidence="4">
    <location>
        <begin position="70"/>
        <end position="105"/>
    </location>
</feature>
<dbReference type="AlphaFoldDB" id="A0A820H806"/>
<organism evidence="5 6">
    <name type="scientific">Rotaria magnacalcarata</name>
    <dbReference type="NCBI Taxonomy" id="392030"/>
    <lineage>
        <taxon>Eukaryota</taxon>
        <taxon>Metazoa</taxon>
        <taxon>Spiralia</taxon>
        <taxon>Gnathifera</taxon>
        <taxon>Rotifera</taxon>
        <taxon>Eurotatoria</taxon>
        <taxon>Bdelloidea</taxon>
        <taxon>Philodinida</taxon>
        <taxon>Philodinidae</taxon>
        <taxon>Rotaria</taxon>
    </lineage>
</organism>
<evidence type="ECO:0000256" key="3">
    <source>
        <dbReference type="PROSITE-ProRule" id="PRU00175"/>
    </source>
</evidence>
<dbReference type="InterPro" id="IPR001841">
    <property type="entry name" value="Znf_RING"/>
</dbReference>
<dbReference type="InterPro" id="IPR013083">
    <property type="entry name" value="Znf_RING/FYVE/PHD"/>
</dbReference>
<accession>A0A820H806</accession>
<dbReference type="EMBL" id="CAJOBF010010378">
    <property type="protein sequence ID" value="CAF4290567.1"/>
    <property type="molecule type" value="Genomic_DNA"/>
</dbReference>
<gene>
    <name evidence="5" type="ORF">UXM345_LOCUS32852</name>
</gene>
<dbReference type="PROSITE" id="PS50089">
    <property type="entry name" value="ZF_RING_2"/>
    <property type="match status" value="1"/>
</dbReference>
<protein>
    <recommendedName>
        <fullName evidence="4">RING-type domain-containing protein</fullName>
    </recommendedName>
</protein>
<evidence type="ECO:0000313" key="6">
    <source>
        <dbReference type="Proteomes" id="UP000663842"/>
    </source>
</evidence>
<reference evidence="5" key="1">
    <citation type="submission" date="2021-02" db="EMBL/GenBank/DDBJ databases">
        <authorList>
            <person name="Nowell W R."/>
        </authorList>
    </citation>
    <scope>NUCLEOTIDE SEQUENCE</scope>
</reference>
<keyword evidence="2" id="KW-0862">Zinc</keyword>
<evidence type="ECO:0000256" key="2">
    <source>
        <dbReference type="ARBA" id="ARBA00022833"/>
    </source>
</evidence>
<comment type="caution">
    <text evidence="5">The sequence shown here is derived from an EMBL/GenBank/DDBJ whole genome shotgun (WGS) entry which is preliminary data.</text>
</comment>
<dbReference type="Gene3D" id="3.30.40.10">
    <property type="entry name" value="Zinc/RING finger domain, C3HC4 (zinc finger)"/>
    <property type="match status" value="1"/>
</dbReference>
<evidence type="ECO:0000256" key="1">
    <source>
        <dbReference type="ARBA" id="ARBA00022771"/>
    </source>
</evidence>
<dbReference type="Proteomes" id="UP000663842">
    <property type="component" value="Unassembled WGS sequence"/>
</dbReference>